<reference evidence="2 3" key="1">
    <citation type="submission" date="2018-12" db="EMBL/GenBank/DDBJ databases">
        <authorList>
            <person name="Li S."/>
            <person name="Yang R."/>
            <person name="Chen G."/>
            <person name="Zou L."/>
            <person name="Zhang C."/>
            <person name="Chen Y."/>
            <person name="Liu Z."/>
            <person name="Li Y."/>
            <person name="Yan Y."/>
            <person name="Huang M."/>
            <person name="Chen T."/>
        </authorList>
    </citation>
    <scope>NUCLEOTIDE SEQUENCE [LARGE SCALE GENOMIC DNA]</scope>
    <source>
        <strain evidence="2 3">2014</strain>
    </source>
</reference>
<dbReference type="Pfam" id="PF09823">
    <property type="entry name" value="DUF2357"/>
    <property type="match status" value="1"/>
</dbReference>
<dbReference type="RefSeq" id="WP_125464511.1">
    <property type="nucleotide sequence ID" value="NZ_CP034337.1"/>
</dbReference>
<feature type="domain" description="DUF2357" evidence="1">
    <location>
        <begin position="135"/>
        <end position="285"/>
    </location>
</feature>
<accession>A0ABN5TH17</accession>
<protein>
    <submittedName>
        <fullName evidence="2">DUF2357 domain-containing protein</fullName>
    </submittedName>
</protein>
<organism evidence="2 3">
    <name type="scientific">Pseudomonas oryziphila</name>
    <dbReference type="NCBI Taxonomy" id="2894079"/>
    <lineage>
        <taxon>Bacteria</taxon>
        <taxon>Pseudomonadati</taxon>
        <taxon>Pseudomonadota</taxon>
        <taxon>Gammaproteobacteria</taxon>
        <taxon>Pseudomonadales</taxon>
        <taxon>Pseudomonadaceae</taxon>
        <taxon>Pseudomonas</taxon>
    </lineage>
</organism>
<gene>
    <name evidence="2" type="ORF">EI693_15740</name>
</gene>
<dbReference type="Pfam" id="PF04411">
    <property type="entry name" value="PDDEXK_7"/>
    <property type="match status" value="1"/>
</dbReference>
<dbReference type="EMBL" id="CP034337">
    <property type="protein sequence ID" value="AZL74443.1"/>
    <property type="molecule type" value="Genomic_DNA"/>
</dbReference>
<evidence type="ECO:0000313" key="3">
    <source>
        <dbReference type="Proteomes" id="UP000272622"/>
    </source>
</evidence>
<proteinExistence type="predicted"/>
<dbReference type="Proteomes" id="UP000272622">
    <property type="component" value="Chromosome"/>
</dbReference>
<evidence type="ECO:0000313" key="2">
    <source>
        <dbReference type="EMBL" id="AZL74443.1"/>
    </source>
</evidence>
<sequence length="523" mass="57667">MLTIRRRVKHAAQTQVVAQIGVVLDGFEEDARYELKPDQDGCLLYVDDEELLSARGWFRWTPELYAGRVRVEVLRPTGLVDEYFLQVGSATSKADNLPFEEMVAQVRALYPRQLGGISAATLAFGSDGRPGLFPDLVLLARLRQHGQAFLEAVEQVARIPHAKLQAKRGKLPLSQIRRLHPVALRDPKLSTLIRNPALAAKHSNMPVTAWTSGASVDTQANRALLALLKRFRTAISALCVKVRANALQGTRKHQEQRAQRRLALLEALDTRVSQVLRQHPFPAVTPGASSACGVAQIAAQPLYGKAYRLGTQALARGVEGHQLPDQLHASHSWGIYEMWCFVQVLHTLQRCTGNSLQPASPITVEADFCWRAELASGHSLELLYQGVFPKAQSSHGYEGFSISRKRIPDILIVERTGQTVRSLILDAKWRSGEHCELEAMESAHLYHDSLRIAGAPPDCCLLMLPGPLANHSLGQDDFIACNRVGAMAQMHPQGAGIDVLHKRIEHWLLRPPESPDPSSPAGS</sequence>
<name>A0ABN5TH17_9PSED</name>
<dbReference type="InterPro" id="IPR018633">
    <property type="entry name" value="DUF2357"/>
</dbReference>
<keyword evidence="3" id="KW-1185">Reference proteome</keyword>
<evidence type="ECO:0000259" key="1">
    <source>
        <dbReference type="Pfam" id="PF09823"/>
    </source>
</evidence>
<dbReference type="InterPro" id="IPR007505">
    <property type="entry name" value="PDDEXK_7"/>
</dbReference>